<accession>A0A183HBX5</accession>
<dbReference type="Proteomes" id="UP000242913">
    <property type="component" value="Unassembled WGS sequence"/>
</dbReference>
<dbReference type="EMBL" id="KZ269979">
    <property type="protein sequence ID" value="OZC11753.1"/>
    <property type="molecule type" value="Genomic_DNA"/>
</dbReference>
<dbReference type="AlphaFoldDB" id="A0A183HBX5"/>
<gene>
    <name evidence="2" type="ORF">X798_00933</name>
</gene>
<keyword evidence="1" id="KW-0472">Membrane</keyword>
<sequence length="93" mass="10577">MPNFDKYTATDAPLVLIIQLMIPLIIWQFIIGISFFPDEFIAQISDDFYGHNNAAGDQSFYQSFPNLVDTINSHGDVPRSVISDEQISPYFML</sequence>
<keyword evidence="3" id="KW-1185">Reference proteome</keyword>
<keyword evidence="1" id="KW-1133">Transmembrane helix</keyword>
<evidence type="ECO:0000256" key="1">
    <source>
        <dbReference type="SAM" id="Phobius"/>
    </source>
</evidence>
<evidence type="ECO:0000313" key="3">
    <source>
        <dbReference type="Proteomes" id="UP000242913"/>
    </source>
</evidence>
<dbReference type="WBParaSite" id="OFLC_0000498601-mRNA-1">
    <property type="protein sequence ID" value="OFLC_0000498601-mRNA-1"/>
    <property type="gene ID" value="OFLC_0000498601"/>
</dbReference>
<feature type="transmembrane region" description="Helical" evidence="1">
    <location>
        <begin position="12"/>
        <end position="36"/>
    </location>
</feature>
<proteinExistence type="predicted"/>
<dbReference type="OrthoDB" id="5811114at2759"/>
<protein>
    <submittedName>
        <fullName evidence="4">Sugar ABC transporter permease</fullName>
    </submittedName>
</protein>
<keyword evidence="1" id="KW-0812">Transmembrane</keyword>
<reference evidence="4" key="2">
    <citation type="submission" date="2016-06" db="UniProtKB">
        <authorList>
            <consortium name="WormBaseParasite"/>
        </authorList>
    </citation>
    <scope>IDENTIFICATION</scope>
</reference>
<evidence type="ECO:0000313" key="4">
    <source>
        <dbReference type="WBParaSite" id="OFLC_0000498601-mRNA-1"/>
    </source>
</evidence>
<evidence type="ECO:0000313" key="2">
    <source>
        <dbReference type="EMBL" id="OZC11753.1"/>
    </source>
</evidence>
<organism evidence="4">
    <name type="scientific">Onchocerca flexuosa</name>
    <dbReference type="NCBI Taxonomy" id="387005"/>
    <lineage>
        <taxon>Eukaryota</taxon>
        <taxon>Metazoa</taxon>
        <taxon>Ecdysozoa</taxon>
        <taxon>Nematoda</taxon>
        <taxon>Chromadorea</taxon>
        <taxon>Rhabditida</taxon>
        <taxon>Spirurina</taxon>
        <taxon>Spiruromorpha</taxon>
        <taxon>Filarioidea</taxon>
        <taxon>Onchocercidae</taxon>
        <taxon>Onchocerca</taxon>
    </lineage>
</organism>
<name>A0A183HBX5_9BILA</name>
<reference evidence="2 3" key="1">
    <citation type="submission" date="2015-12" db="EMBL/GenBank/DDBJ databases">
        <title>Draft genome of the nematode, Onchocerca flexuosa.</title>
        <authorList>
            <person name="Mitreva M."/>
        </authorList>
    </citation>
    <scope>NUCLEOTIDE SEQUENCE [LARGE SCALE GENOMIC DNA]</scope>
    <source>
        <strain evidence="2">Red Deer</strain>
    </source>
</reference>